<dbReference type="EMBL" id="VIFK01000081">
    <property type="protein sequence ID" value="TQE99230.1"/>
    <property type="molecule type" value="Genomic_DNA"/>
</dbReference>
<dbReference type="AlphaFoldDB" id="A0A540VR45"/>
<protein>
    <submittedName>
        <fullName evidence="1">Uncharacterized protein</fullName>
    </submittedName>
</protein>
<name>A0A540VR45_9GAMM</name>
<gene>
    <name evidence="1" type="ORF">FKY71_09730</name>
</gene>
<comment type="caution">
    <text evidence="1">The sequence shown here is derived from an EMBL/GenBank/DDBJ whole genome shotgun (WGS) entry which is preliminary data.</text>
</comment>
<organism evidence="1 2">
    <name type="scientific">Spiribacter salinus</name>
    <dbReference type="NCBI Taxonomy" id="1335746"/>
    <lineage>
        <taxon>Bacteria</taxon>
        <taxon>Pseudomonadati</taxon>
        <taxon>Pseudomonadota</taxon>
        <taxon>Gammaproteobacteria</taxon>
        <taxon>Chromatiales</taxon>
        <taxon>Ectothiorhodospiraceae</taxon>
        <taxon>Spiribacter</taxon>
    </lineage>
</organism>
<sequence>MSVPNAPIIAYRNLLREGTLQGGGTPAHAVDWRLDRSWQPGATSASLDCTLPSAQPAEALSIAGHNLAGGTVTLRAWNGSAFVDVATIEPADASCVMATFPAVSASRWQIAIQNPQPIAIAVPFLGPVLALESGLRQGFVPPLFSQQAEILDTTSQEGVPLGRSIRRQPGKTTINVTDLDDSWMRSHWLPFRDHALRYPFLLQWNPEGHPDEAALCWADGVPAANAYTRPGFMDGTLACRCLTDVPVGVPV</sequence>
<evidence type="ECO:0000313" key="1">
    <source>
        <dbReference type="EMBL" id="TQE99230.1"/>
    </source>
</evidence>
<reference evidence="1 2" key="1">
    <citation type="submission" date="2019-06" db="EMBL/GenBank/DDBJ databases">
        <title>Metagenome assembled Genome of Spiribacter salinus SL48-SHIP from the microbial mat of Salt Lake 48 (Novosibirsk region, Russia).</title>
        <authorList>
            <person name="Shipova A."/>
            <person name="Rozanov A.S."/>
            <person name="Bryanskaya A.V."/>
            <person name="Peltek S.E."/>
        </authorList>
    </citation>
    <scope>NUCLEOTIDE SEQUENCE [LARGE SCALE GENOMIC DNA]</scope>
    <source>
        <strain evidence="1">SL48-SHIP-2</strain>
    </source>
</reference>
<accession>A0A540VR45</accession>
<evidence type="ECO:0000313" key="2">
    <source>
        <dbReference type="Proteomes" id="UP000315400"/>
    </source>
</evidence>
<dbReference type="Proteomes" id="UP000315400">
    <property type="component" value="Unassembled WGS sequence"/>
</dbReference>
<proteinExistence type="predicted"/>